<protein>
    <submittedName>
        <fullName evidence="1">Oidioi.mRNA.OKI2018_I69.chr1.g1666.t1.cds</fullName>
    </submittedName>
</protein>
<proteinExistence type="predicted"/>
<organism evidence="1 2">
    <name type="scientific">Oikopleura dioica</name>
    <name type="common">Tunicate</name>
    <dbReference type="NCBI Taxonomy" id="34765"/>
    <lineage>
        <taxon>Eukaryota</taxon>
        <taxon>Metazoa</taxon>
        <taxon>Chordata</taxon>
        <taxon>Tunicata</taxon>
        <taxon>Appendicularia</taxon>
        <taxon>Copelata</taxon>
        <taxon>Oikopleuridae</taxon>
        <taxon>Oikopleura</taxon>
    </lineage>
</organism>
<gene>
    <name evidence="1" type="ORF">OKIOD_LOCUS10431</name>
</gene>
<dbReference type="Gene3D" id="2.120.10.80">
    <property type="entry name" value="Kelch-type beta propeller"/>
    <property type="match status" value="1"/>
</dbReference>
<dbReference type="SUPFAM" id="SSF117281">
    <property type="entry name" value="Kelch motif"/>
    <property type="match status" value="1"/>
</dbReference>
<dbReference type="EMBL" id="OU015566">
    <property type="protein sequence ID" value="CAG5104914.1"/>
    <property type="molecule type" value="Genomic_DNA"/>
</dbReference>
<sequence length="425" mass="46774">MISSEKNSSLSPAENCVDAELFDKCENQCKLDYFSCLSNCDSSICQNSCAIDFAACTSACPCGVDCPNGCDGETELKEECEGFCRVDYNRCRILCESEYCESICEREYQNCRDDCPCGKNCEQGCINCENPICPQSDQHILVLGFDDMANSYVLSGDGLTKNSAFITASETNYAELSAFAVVKGESYIFGGSSDDKKIAKIEGCSFAELSVRLNFRFQIGSSAIEIDSGERALICFDYSTAKKCEIFDTSSIVTTHSSEFSHRYGSLGYYQGQPTSVGSGFGGGFRKVETYSSLGWSSLAEHPKDTYGHTLTGLESGAMVMAGGYDPTSEQYLREIWLLKDEMWTSIGLLKDPKYRGSAVKIGEFIFIVAPRSFSPSPNGPRLMERVTILSDTIIETEIIGSHEFQSYNSVIFQVKADFCIKPIF</sequence>
<dbReference type="InterPro" id="IPR015915">
    <property type="entry name" value="Kelch-typ_b-propeller"/>
</dbReference>
<reference evidence="1 2" key="1">
    <citation type="submission" date="2021-04" db="EMBL/GenBank/DDBJ databases">
        <authorList>
            <person name="Bliznina A."/>
        </authorList>
    </citation>
    <scope>NUCLEOTIDE SEQUENCE [LARGE SCALE GENOMIC DNA]</scope>
</reference>
<evidence type="ECO:0000313" key="2">
    <source>
        <dbReference type="Proteomes" id="UP001158576"/>
    </source>
</evidence>
<name>A0ABN7SNL9_OIKDI</name>
<accession>A0ABN7SNL9</accession>
<evidence type="ECO:0000313" key="1">
    <source>
        <dbReference type="EMBL" id="CAG5104914.1"/>
    </source>
</evidence>
<keyword evidence="2" id="KW-1185">Reference proteome</keyword>
<dbReference type="Proteomes" id="UP001158576">
    <property type="component" value="Chromosome 1"/>
</dbReference>